<proteinExistence type="inferred from homology"/>
<dbReference type="SUPFAM" id="SSF52129">
    <property type="entry name" value="Caspase-like"/>
    <property type="match status" value="1"/>
</dbReference>
<feature type="region of interest" description="Disordered" evidence="2">
    <location>
        <begin position="16"/>
        <end position="52"/>
    </location>
</feature>
<dbReference type="Pfam" id="PF00656">
    <property type="entry name" value="Peptidase_C14"/>
    <property type="match status" value="2"/>
</dbReference>
<organism evidence="4">
    <name type="scientific">Mucochytrium quahogii</name>
    <dbReference type="NCBI Taxonomy" id="96639"/>
    <lineage>
        <taxon>Eukaryota</taxon>
        <taxon>Sar</taxon>
        <taxon>Stramenopiles</taxon>
        <taxon>Bigyra</taxon>
        <taxon>Labyrinthulomycetes</taxon>
        <taxon>Thraustochytrida</taxon>
        <taxon>Thraustochytriidae</taxon>
        <taxon>Mucochytrium</taxon>
    </lineage>
</organism>
<evidence type="ECO:0000259" key="3">
    <source>
        <dbReference type="Pfam" id="PF00656"/>
    </source>
</evidence>
<dbReference type="InterPro" id="IPR029030">
    <property type="entry name" value="Caspase-like_dom_sf"/>
</dbReference>
<comment type="similarity">
    <text evidence="1">Belongs to the peptidase C14B family.</text>
</comment>
<name>A0A7S2S7V1_9STRA</name>
<sequence>MNFFKKMADAAEDAIEERVDEFTKGDDDGDKDGSRDAGDSARAPEGAPEDFDGKVKVAIPGIVRMFSGCMDSQTSADVSNTASFELPEDAGPGGAGGACTNALIATLTKEPESKMTWIQILESMRGILSTKGYEQIPQLSSSRKIDVQHDTFSVNHPDGSGKRRAVLIGINYVGQRGELRGCHNDVISMKTYLETQGFVDGDMKVLMDDGSHENPTAKNIMSAIDWLVEGAAANDSLFLHYSGHGGYVTDESGDEKDGKDETLVPVDFQSSGQIIDDILFQELVMPVPENCQLTCVLDCCHSGTVLDLPYMIQATENMNSETAQMGENPGFSFSKLMKIAKKLYDMKTKGASSTDLAKHAAKEIMPMVDKKKLTGGLSNLMGMMGKKDSEGGSGSSPFPF</sequence>
<gene>
    <name evidence="4" type="ORF">QSP1433_LOCUS11231</name>
</gene>
<dbReference type="GO" id="GO:0006508">
    <property type="term" value="P:proteolysis"/>
    <property type="evidence" value="ECO:0007669"/>
    <property type="project" value="InterPro"/>
</dbReference>
<reference evidence="4" key="1">
    <citation type="submission" date="2021-01" db="EMBL/GenBank/DDBJ databases">
        <authorList>
            <person name="Corre E."/>
            <person name="Pelletier E."/>
            <person name="Niang G."/>
            <person name="Scheremetjew M."/>
            <person name="Finn R."/>
            <person name="Kale V."/>
            <person name="Holt S."/>
            <person name="Cochrane G."/>
            <person name="Meng A."/>
            <person name="Brown T."/>
            <person name="Cohen L."/>
        </authorList>
    </citation>
    <scope>NUCLEOTIDE SEQUENCE</scope>
    <source>
        <strain evidence="4">NY070348D</strain>
    </source>
</reference>
<dbReference type="EMBL" id="HBHK01017705">
    <property type="protein sequence ID" value="CAD9692129.1"/>
    <property type="molecule type" value="Transcribed_RNA"/>
</dbReference>
<dbReference type="GO" id="GO:0004197">
    <property type="term" value="F:cysteine-type endopeptidase activity"/>
    <property type="evidence" value="ECO:0007669"/>
    <property type="project" value="InterPro"/>
</dbReference>
<dbReference type="InterPro" id="IPR011600">
    <property type="entry name" value="Pept_C14_caspase"/>
</dbReference>
<evidence type="ECO:0000256" key="1">
    <source>
        <dbReference type="ARBA" id="ARBA00009005"/>
    </source>
</evidence>
<feature type="compositionally biased region" description="Basic and acidic residues" evidence="2">
    <location>
        <begin position="16"/>
        <end position="39"/>
    </location>
</feature>
<dbReference type="InterPro" id="IPR050452">
    <property type="entry name" value="Metacaspase"/>
</dbReference>
<accession>A0A7S2S7V1</accession>
<feature type="domain" description="Peptidase C14 caspase" evidence="3">
    <location>
        <begin position="162"/>
        <end position="322"/>
    </location>
</feature>
<dbReference type="GO" id="GO:0005737">
    <property type="term" value="C:cytoplasm"/>
    <property type="evidence" value="ECO:0007669"/>
    <property type="project" value="TreeGrafter"/>
</dbReference>
<feature type="domain" description="Peptidase C14 caspase" evidence="3">
    <location>
        <begin position="53"/>
        <end position="142"/>
    </location>
</feature>
<protein>
    <recommendedName>
        <fullName evidence="3">Peptidase C14 caspase domain-containing protein</fullName>
    </recommendedName>
</protein>
<dbReference type="AlphaFoldDB" id="A0A7S2S7V1"/>
<dbReference type="Gene3D" id="3.40.50.12660">
    <property type="match status" value="2"/>
</dbReference>
<evidence type="ECO:0000313" key="4">
    <source>
        <dbReference type="EMBL" id="CAD9692129.1"/>
    </source>
</evidence>
<dbReference type="PANTHER" id="PTHR48104">
    <property type="entry name" value="METACASPASE-4"/>
    <property type="match status" value="1"/>
</dbReference>
<evidence type="ECO:0000256" key="2">
    <source>
        <dbReference type="SAM" id="MobiDB-lite"/>
    </source>
</evidence>
<dbReference type="PANTHER" id="PTHR48104:SF30">
    <property type="entry name" value="METACASPASE-1"/>
    <property type="match status" value="1"/>
</dbReference>